<keyword evidence="3" id="KW-0378">Hydrolase</keyword>
<dbReference type="GO" id="GO:0008408">
    <property type="term" value="F:3'-5' exonuclease activity"/>
    <property type="evidence" value="ECO:0000318"/>
    <property type="project" value="GO_Central"/>
</dbReference>
<evidence type="ECO:0000313" key="8">
    <source>
        <dbReference type="Proteomes" id="UP000813463"/>
    </source>
</evidence>
<dbReference type="CDD" id="cd06127">
    <property type="entry name" value="DEDDh"/>
    <property type="match status" value="1"/>
</dbReference>
<keyword evidence="5" id="KW-0460">Magnesium</keyword>
<keyword evidence="8" id="KW-1185">Reference proteome</keyword>
<dbReference type="SUPFAM" id="SSF53098">
    <property type="entry name" value="Ribonuclease H-like"/>
    <property type="match status" value="1"/>
</dbReference>
<evidence type="ECO:0000313" key="9">
    <source>
        <dbReference type="RefSeq" id="XP_021838646.1"/>
    </source>
</evidence>
<dbReference type="GO" id="GO:0003676">
    <property type="term" value="F:nucleic acid binding"/>
    <property type="evidence" value="ECO:0007669"/>
    <property type="project" value="InterPro"/>
</dbReference>
<evidence type="ECO:0000256" key="6">
    <source>
        <dbReference type="SAM" id="MobiDB-lite"/>
    </source>
</evidence>
<gene>
    <name evidence="9" type="primary">LOC110778396</name>
</gene>
<evidence type="ECO:0000256" key="3">
    <source>
        <dbReference type="ARBA" id="ARBA00022801"/>
    </source>
</evidence>
<organism evidence="8 9">
    <name type="scientific">Spinacia oleracea</name>
    <name type="common">Spinach</name>
    <dbReference type="NCBI Taxonomy" id="3562"/>
    <lineage>
        <taxon>Eukaryota</taxon>
        <taxon>Viridiplantae</taxon>
        <taxon>Streptophyta</taxon>
        <taxon>Embryophyta</taxon>
        <taxon>Tracheophyta</taxon>
        <taxon>Spermatophyta</taxon>
        <taxon>Magnoliopsida</taxon>
        <taxon>eudicotyledons</taxon>
        <taxon>Gunneridae</taxon>
        <taxon>Pentapetalae</taxon>
        <taxon>Caryophyllales</taxon>
        <taxon>Chenopodiaceae</taxon>
        <taxon>Chenopodioideae</taxon>
        <taxon>Anserineae</taxon>
        <taxon>Spinacia</taxon>
    </lineage>
</organism>
<dbReference type="PANTHER" id="PTHR30231">
    <property type="entry name" value="DNA POLYMERASE III SUBUNIT EPSILON"/>
    <property type="match status" value="1"/>
</dbReference>
<evidence type="ECO:0000256" key="1">
    <source>
        <dbReference type="ARBA" id="ARBA00001946"/>
    </source>
</evidence>
<dbReference type="OrthoDB" id="2018529at2759"/>
<dbReference type="Pfam" id="PF00929">
    <property type="entry name" value="RNase_T"/>
    <property type="match status" value="1"/>
</dbReference>
<dbReference type="Proteomes" id="UP000813463">
    <property type="component" value="Chromosome 3"/>
</dbReference>
<dbReference type="GeneID" id="110778396"/>
<evidence type="ECO:0000256" key="4">
    <source>
        <dbReference type="ARBA" id="ARBA00022839"/>
    </source>
</evidence>
<evidence type="ECO:0000256" key="5">
    <source>
        <dbReference type="ARBA" id="ARBA00022842"/>
    </source>
</evidence>
<dbReference type="RefSeq" id="XP_021838646.1">
    <property type="nucleotide sequence ID" value="XM_021982954.2"/>
</dbReference>
<name>A0A9R0JL09_SPIOL</name>
<dbReference type="KEGG" id="soe:110778396"/>
<dbReference type="Gene3D" id="3.30.420.10">
    <property type="entry name" value="Ribonuclease H-like superfamily/Ribonuclease H"/>
    <property type="match status" value="1"/>
</dbReference>
<dbReference type="SMART" id="SM00479">
    <property type="entry name" value="EXOIII"/>
    <property type="match status" value="1"/>
</dbReference>
<feature type="compositionally biased region" description="Polar residues" evidence="6">
    <location>
        <begin position="206"/>
        <end position="216"/>
    </location>
</feature>
<reference evidence="9" key="2">
    <citation type="submission" date="2025-08" db="UniProtKB">
        <authorList>
            <consortium name="RefSeq"/>
        </authorList>
    </citation>
    <scope>IDENTIFICATION</scope>
    <source>
        <tissue evidence="9">Leaf</tissue>
    </source>
</reference>
<dbReference type="InterPro" id="IPR013520">
    <property type="entry name" value="Ribonucl_H"/>
</dbReference>
<keyword evidence="4" id="KW-0540">Nuclease</keyword>
<reference evidence="8" key="1">
    <citation type="journal article" date="2021" name="Nat. Commun.">
        <title>Genomic analyses provide insights into spinach domestication and the genetic basis of agronomic traits.</title>
        <authorList>
            <person name="Cai X."/>
            <person name="Sun X."/>
            <person name="Xu C."/>
            <person name="Sun H."/>
            <person name="Wang X."/>
            <person name="Ge C."/>
            <person name="Zhang Z."/>
            <person name="Wang Q."/>
            <person name="Fei Z."/>
            <person name="Jiao C."/>
            <person name="Wang Q."/>
        </authorList>
    </citation>
    <scope>NUCLEOTIDE SEQUENCE [LARGE SCALE GENOMIC DNA]</scope>
    <source>
        <strain evidence="8">cv. Varoflay</strain>
    </source>
</reference>
<proteinExistence type="predicted"/>
<dbReference type="AlphaFoldDB" id="A0A9R0JL09"/>
<comment type="cofactor">
    <cofactor evidence="1">
        <name>Mg(2+)</name>
        <dbReference type="ChEBI" id="CHEBI:18420"/>
    </cofactor>
</comment>
<evidence type="ECO:0000256" key="2">
    <source>
        <dbReference type="ARBA" id="ARBA00022723"/>
    </source>
</evidence>
<feature type="domain" description="Exonuclease" evidence="7">
    <location>
        <begin position="13"/>
        <end position="191"/>
    </location>
</feature>
<protein>
    <submittedName>
        <fullName evidence="9">Protein NEN4</fullName>
    </submittedName>
</protein>
<keyword evidence="4" id="KW-0269">Exonuclease</keyword>
<dbReference type="GO" id="GO:0046872">
    <property type="term" value="F:metal ion binding"/>
    <property type="evidence" value="ECO:0007669"/>
    <property type="project" value="UniProtKB-KW"/>
</dbReference>
<dbReference type="FunFam" id="3.30.420.10:FF:000040">
    <property type="entry name" value="Exonuclease family protein"/>
    <property type="match status" value="1"/>
</dbReference>
<keyword evidence="2" id="KW-0479">Metal-binding</keyword>
<dbReference type="InterPro" id="IPR012337">
    <property type="entry name" value="RNaseH-like_sf"/>
</dbReference>
<dbReference type="PANTHER" id="PTHR30231:SF26">
    <property type="entry name" value="PROTEIN NEN4"/>
    <property type="match status" value="1"/>
</dbReference>
<accession>A0A9R0JL09</accession>
<dbReference type="InterPro" id="IPR036397">
    <property type="entry name" value="RNaseH_sf"/>
</dbReference>
<feature type="region of interest" description="Disordered" evidence="6">
    <location>
        <begin position="206"/>
        <end position="246"/>
    </location>
</feature>
<evidence type="ECO:0000259" key="7">
    <source>
        <dbReference type="SMART" id="SM00479"/>
    </source>
</evidence>
<sequence length="292" mass="32772">MAASYRNEERVPEIVFFDIETSVPNRAGPGHERRFWILEFGAMVICPLKLVEIESYCTLIKPGDLSVVALRSTRTDGITREAVMKAPTFEDVADKIYQVLDGRIWAGHNIQRFDCLRIKEAFAEIGRPAPQPCGIIDSLGVLSDKFGKRAGDMKMATLANYFGLGQQKHRSLDDVRMNLEVLKNCATVLFLESSLPNMLSNNKWNNGSSTITTRSKNNVENKKMVPSYNTEEPNSRKSPPAASSSIGYIRSVPYPTRASLRKMTERVKNILCKAHSNQSINNLIKHSHSILR</sequence>